<dbReference type="Proteomes" id="UP000019373">
    <property type="component" value="Unassembled WGS sequence"/>
</dbReference>
<dbReference type="OMA" id="EEAKWWL"/>
<dbReference type="eggNOG" id="ENOG502QVWE">
    <property type="taxonomic scope" value="Eukaryota"/>
</dbReference>
<dbReference type="OrthoDB" id="10057598at2759"/>
<dbReference type="InterPro" id="IPR016084">
    <property type="entry name" value="Haem_Oase-like_multi-hlx"/>
</dbReference>
<dbReference type="HOGENOM" id="CLU_003680_0_0_1"/>
<dbReference type="EMBL" id="KE720726">
    <property type="protein sequence ID" value="ERF76629.1"/>
    <property type="molecule type" value="Genomic_DNA"/>
</dbReference>
<protein>
    <submittedName>
        <fullName evidence="1">Uncharacterized protein</fullName>
    </submittedName>
</protein>
<keyword evidence="2" id="KW-1185">Reference proteome</keyword>
<reference evidence="2" key="1">
    <citation type="journal article" date="2014" name="BMC Genomics">
        <title>Genome characteristics reveal the impact of lichenization on lichen-forming fungus Endocarpon pusillum Hedwig (Verrucariales, Ascomycota).</title>
        <authorList>
            <person name="Wang Y.-Y."/>
            <person name="Liu B."/>
            <person name="Zhang X.-Y."/>
            <person name="Zhou Q.-M."/>
            <person name="Zhang T."/>
            <person name="Li H."/>
            <person name="Yu Y.-F."/>
            <person name="Zhang X.-L."/>
            <person name="Hao X.-Y."/>
            <person name="Wang M."/>
            <person name="Wang L."/>
            <person name="Wei J.-C."/>
        </authorList>
    </citation>
    <scope>NUCLEOTIDE SEQUENCE [LARGE SCALE GENOMIC DNA]</scope>
    <source>
        <strain evidence="2">Z07020 / HMAS-L-300199</strain>
    </source>
</reference>
<dbReference type="Pfam" id="PF14518">
    <property type="entry name" value="Haem_oxygenas_2"/>
    <property type="match status" value="1"/>
</dbReference>
<gene>
    <name evidence="1" type="ORF">EPUS_04449</name>
</gene>
<sequence>MPINIHIPTIWQAILVVILVFVPIKVYGATLRCFLRGRFEGENVELQPPPPVNALYNEKNASNLAVPGRQQDNDQPRELRIYKDFYYKLQNLERFPEILPQSRDLLISLLTETLADALKKPEQGILSVEHYTSENLTKFLQIDNDKITQEWEQYVARRKAGSPAEMFQDREEARWWLRQMAPVKYVDGAWLGHINKITTPFALRRVTKDAWQVLSEELGDGDPHKNHVYVYRELMKEIGSGLPEADTLDFIHPQHQLNEKCVWKAAVAQLLISLFPHEFLPEILGFNMHFEGLTMETMKAASELEELGLSPYYFVLHISIDNADSGHTAMAMQTVVKYIEHVRQTQGKSAAQQVWRRVQTGFVLSKELSSGPQCPSQRHRAHNSFPRNRHEAEVIKIFEAKAPVAHKIHCGSRLTIGGRTLVDWLQPDAFAGKQWQMEFLDYLSNMKPWVRRGDSSKSKLIHELSWGGKMFGSFTQSEVDVVKRWIDTLEIPNSQLYWSFVGRSETMSDQVFQKQDIRVDYPVLSPTSMVDLSSELTPLAPSPLLYFHPASITPPNPDMSKVLPLWFTSPCLLESFVCVPSKTTTIIASSVVRLLRAQSGFDAEGSGVAGMDEVRRIHSVGLVELGLEMTRRSGLPQPTSLKEVLESWPSEFACKMLQVSMRPMANPGLLLGLAAAFVGLHDAMTSSKLLSTTSKAVLKQIVRRERDSLKICLDELKDDKIECAEFHRGHGIGRAEIESCLDQNIVMAEDFPSKMFS</sequence>
<dbReference type="Gene3D" id="1.20.910.10">
    <property type="entry name" value="Heme oxygenase-like"/>
    <property type="match status" value="1"/>
</dbReference>
<dbReference type="SMART" id="SM01236">
    <property type="entry name" value="Haem_oxygenase_2"/>
    <property type="match status" value="1"/>
</dbReference>
<dbReference type="AlphaFoldDB" id="U1I3M7"/>
<proteinExistence type="predicted"/>
<accession>U1I3M7</accession>
<dbReference type="GeneID" id="19239404"/>
<name>U1I3M7_ENDPU</name>
<evidence type="ECO:0000313" key="2">
    <source>
        <dbReference type="Proteomes" id="UP000019373"/>
    </source>
</evidence>
<dbReference type="RefSeq" id="XP_007786025.1">
    <property type="nucleotide sequence ID" value="XM_007787835.1"/>
</dbReference>
<evidence type="ECO:0000313" key="1">
    <source>
        <dbReference type="EMBL" id="ERF76629.1"/>
    </source>
</evidence>
<organism evidence="1 2">
    <name type="scientific">Endocarpon pusillum (strain Z07020 / HMAS-L-300199)</name>
    <name type="common">Lichen-forming fungus</name>
    <dbReference type="NCBI Taxonomy" id="1263415"/>
    <lineage>
        <taxon>Eukaryota</taxon>
        <taxon>Fungi</taxon>
        <taxon>Dikarya</taxon>
        <taxon>Ascomycota</taxon>
        <taxon>Pezizomycotina</taxon>
        <taxon>Eurotiomycetes</taxon>
        <taxon>Chaetothyriomycetidae</taxon>
        <taxon>Verrucariales</taxon>
        <taxon>Verrucariaceae</taxon>
        <taxon>Endocarpon</taxon>
    </lineage>
</organism>